<feature type="domain" description="U3 small nucleolar RNA-associated protein 6 N-terminal" evidence="6">
    <location>
        <begin position="21"/>
        <end position="92"/>
    </location>
</feature>
<keyword evidence="5" id="KW-0539">Nucleus</keyword>
<dbReference type="SUPFAM" id="SSF48452">
    <property type="entry name" value="TPR-like"/>
    <property type="match status" value="1"/>
</dbReference>
<feature type="domain" description="U3 small nucleolar RNA-associated protein 6 homolog C-terminal" evidence="7">
    <location>
        <begin position="252"/>
        <end position="448"/>
    </location>
</feature>
<dbReference type="InterPro" id="IPR056907">
    <property type="entry name" value="UTP6_C"/>
</dbReference>
<dbReference type="Gene3D" id="1.25.40.10">
    <property type="entry name" value="Tetratricopeptide repeat domain"/>
    <property type="match status" value="2"/>
</dbReference>
<dbReference type="Pfam" id="PF24892">
    <property type="entry name" value="UTP6_C"/>
    <property type="match status" value="1"/>
</dbReference>
<comment type="subcellular location">
    <subcellularLocation>
        <location evidence="1">Nucleus</location>
        <location evidence="1">Nucleolus</location>
    </subcellularLocation>
</comment>
<evidence type="ECO:0000256" key="2">
    <source>
        <dbReference type="ARBA" id="ARBA00010734"/>
    </source>
</evidence>
<evidence type="ECO:0000313" key="8">
    <source>
        <dbReference type="Proteomes" id="UP000887574"/>
    </source>
</evidence>
<dbReference type="GO" id="GO:0000462">
    <property type="term" value="P:maturation of SSU-rRNA from tricistronic rRNA transcript (SSU-rRNA, 5.8S rRNA, LSU-rRNA)"/>
    <property type="evidence" value="ECO:0007669"/>
    <property type="project" value="InterPro"/>
</dbReference>
<keyword evidence="8" id="KW-1185">Reference proteome</keyword>
<dbReference type="InterPro" id="IPR055347">
    <property type="entry name" value="UTP6_N"/>
</dbReference>
<dbReference type="Proteomes" id="UP000887574">
    <property type="component" value="Unplaced"/>
</dbReference>
<evidence type="ECO:0000256" key="5">
    <source>
        <dbReference type="ARBA" id="ARBA00023242"/>
    </source>
</evidence>
<dbReference type="InterPro" id="IPR003107">
    <property type="entry name" value="HAT"/>
</dbReference>
<sequence length="470" mass="54560">MLSEKCPELQYKMTEYVEISLEKLLPVFENIRAIELLPADELAQLIKECRRHEYSIAKQTKNPADYIAYANYLAEVIEYIEDQRKATRQFLKYDKIDKKLKYKCAFLHRICSDRFKKIEYFRDEVAYAKRANILGVCSQAYTRFLQFHGYDPRIHEEAGRFEFFTNRSADNSRTIFQAALRKFPNDVDLWVALFEMEMEYVKYLVQRKEKLIGSKEDGKGTKRKLEEDTLDIVQPSDEVMDMKLAKIVCDQALKTVAEEMRSELAHKLWAIAESCESLSTDLKQTLEEAVKKYRAKPIIAQQSAKSDNKADEQSLGFWEELIDSALEMGSLKKVEKIFKKAFIRACPSVAAQLKTVRLNILNETGSDPEDYRQAYRQMAAMLPTSVTFHLRLVELEEEQLKPDLKLIETAFENALIEFGQVSVDCWIRYLKFLLKSAPAKVGSVHARAFVNLSADLVEKFNEEWIKVMTS</sequence>
<accession>A0A915CXE6</accession>
<evidence type="ECO:0000256" key="4">
    <source>
        <dbReference type="ARBA" id="ARBA00022737"/>
    </source>
</evidence>
<name>A0A915CXE6_9BILA</name>
<evidence type="ECO:0000259" key="6">
    <source>
        <dbReference type="Pfam" id="PF08640"/>
    </source>
</evidence>
<evidence type="ECO:0000313" key="9">
    <source>
        <dbReference type="WBParaSite" id="jg13182"/>
    </source>
</evidence>
<dbReference type="InterPro" id="IPR013949">
    <property type="entry name" value="Utp6"/>
</dbReference>
<keyword evidence="4" id="KW-0677">Repeat</keyword>
<dbReference type="WBParaSite" id="jg13182">
    <property type="protein sequence ID" value="jg13182"/>
    <property type="gene ID" value="jg13182"/>
</dbReference>
<evidence type="ECO:0000256" key="1">
    <source>
        <dbReference type="ARBA" id="ARBA00004604"/>
    </source>
</evidence>
<protein>
    <submittedName>
        <fullName evidence="9">U3 small nucleolar RNA-associated protein 6</fullName>
    </submittedName>
</protein>
<dbReference type="PANTHER" id="PTHR23271:SF1">
    <property type="entry name" value="U3 SMALL NUCLEOLAR RNA-ASSOCIATED PROTEIN 6 HOMOLOG"/>
    <property type="match status" value="1"/>
</dbReference>
<dbReference type="PANTHER" id="PTHR23271">
    <property type="entry name" value="HEPATOCELLULAR CARCINOMA-ASSOCIATED ANTIGEN 66"/>
    <property type="match status" value="1"/>
</dbReference>
<dbReference type="SMART" id="SM00386">
    <property type="entry name" value="HAT"/>
    <property type="match status" value="3"/>
</dbReference>
<keyword evidence="3" id="KW-0698">rRNA processing</keyword>
<dbReference type="Pfam" id="PF08640">
    <property type="entry name" value="U3_assoc_6"/>
    <property type="match status" value="1"/>
</dbReference>
<dbReference type="GO" id="GO:0032040">
    <property type="term" value="C:small-subunit processome"/>
    <property type="evidence" value="ECO:0007669"/>
    <property type="project" value="TreeGrafter"/>
</dbReference>
<dbReference type="InterPro" id="IPR011990">
    <property type="entry name" value="TPR-like_helical_dom_sf"/>
</dbReference>
<evidence type="ECO:0000259" key="7">
    <source>
        <dbReference type="Pfam" id="PF24892"/>
    </source>
</evidence>
<evidence type="ECO:0000256" key="3">
    <source>
        <dbReference type="ARBA" id="ARBA00022552"/>
    </source>
</evidence>
<dbReference type="GO" id="GO:0034388">
    <property type="term" value="C:Pwp2p-containing subcomplex of 90S preribosome"/>
    <property type="evidence" value="ECO:0007669"/>
    <property type="project" value="TreeGrafter"/>
</dbReference>
<reference evidence="9" key="1">
    <citation type="submission" date="2022-11" db="UniProtKB">
        <authorList>
            <consortium name="WormBaseParasite"/>
        </authorList>
    </citation>
    <scope>IDENTIFICATION</scope>
</reference>
<proteinExistence type="inferred from homology"/>
<comment type="similarity">
    <text evidence="2">Belongs to the UTP6 family.</text>
</comment>
<dbReference type="GO" id="GO:0030515">
    <property type="term" value="F:snoRNA binding"/>
    <property type="evidence" value="ECO:0007669"/>
    <property type="project" value="InterPro"/>
</dbReference>
<dbReference type="AlphaFoldDB" id="A0A915CXE6"/>
<organism evidence="8 9">
    <name type="scientific">Ditylenchus dipsaci</name>
    <dbReference type="NCBI Taxonomy" id="166011"/>
    <lineage>
        <taxon>Eukaryota</taxon>
        <taxon>Metazoa</taxon>
        <taxon>Ecdysozoa</taxon>
        <taxon>Nematoda</taxon>
        <taxon>Chromadorea</taxon>
        <taxon>Rhabditida</taxon>
        <taxon>Tylenchina</taxon>
        <taxon>Tylenchomorpha</taxon>
        <taxon>Sphaerularioidea</taxon>
        <taxon>Anguinidae</taxon>
        <taxon>Anguininae</taxon>
        <taxon>Ditylenchus</taxon>
    </lineage>
</organism>